<reference evidence="2 3" key="1">
    <citation type="submission" date="2017-05" db="EMBL/GenBank/DDBJ databases">
        <title>Genome sequence of Candidatus Fukatsuia symbiotica and Candidatus Hamiltonella defensa from Acyrthosiphon pisum strain 5D.</title>
        <authorList>
            <person name="Patel V.A."/>
            <person name="Chevignon G."/>
            <person name="Russell J.A."/>
            <person name="Oliver K.M."/>
        </authorList>
    </citation>
    <scope>NUCLEOTIDE SEQUENCE [LARGE SCALE GENOMIC DNA]</scope>
    <source>
        <strain evidence="2 3">5D</strain>
    </source>
</reference>
<dbReference type="AlphaFoldDB" id="A0A2U8I7I8"/>
<name>A0A2U8I7I8_9GAMM</name>
<dbReference type="Proteomes" id="UP000261875">
    <property type="component" value="Chromosome"/>
</dbReference>
<evidence type="ECO:0000313" key="2">
    <source>
        <dbReference type="EMBL" id="AWK15059.1"/>
    </source>
</evidence>
<evidence type="ECO:0000259" key="1">
    <source>
        <dbReference type="Pfam" id="PF02464"/>
    </source>
</evidence>
<gene>
    <name evidence="2" type="ORF">CCS41_12185</name>
</gene>
<dbReference type="EMBL" id="CP021659">
    <property type="protein sequence ID" value="AWK15059.1"/>
    <property type="molecule type" value="Genomic_DNA"/>
</dbReference>
<dbReference type="NCBIfam" id="TIGR00199">
    <property type="entry name" value="PncC_domain"/>
    <property type="match status" value="1"/>
</dbReference>
<dbReference type="NCBIfam" id="NF002975">
    <property type="entry name" value="PRK03661.1"/>
    <property type="match status" value="1"/>
</dbReference>
<dbReference type="KEGG" id="fsm:CCS41_12185"/>
<dbReference type="InterPro" id="IPR008136">
    <property type="entry name" value="CinA_C"/>
</dbReference>
<sequence length="162" mass="17609">MSHDQLHEFSFAVGKKLRQRKAFITCAESCTGGWIAKAITDIPDSSAYFDRGYVTYSDAAKHDLLGVSKATLLACGAVSAEVVKEMALGALDKANADFSLSVSGFAGSDKKDVHDPQGEVWFGFAAKTGEVITQLQIFRGNRESIRMQAAVFSLKKILEHFL</sequence>
<protein>
    <recommendedName>
        <fullName evidence="1">CinA C-terminal domain-containing protein</fullName>
    </recommendedName>
</protein>
<keyword evidence="3" id="KW-1185">Reference proteome</keyword>
<dbReference type="OrthoDB" id="9801454at2"/>
<organism evidence="2 3">
    <name type="scientific">Candidatus Fukatsuia symbiotica</name>
    <dbReference type="NCBI Taxonomy" id="1878942"/>
    <lineage>
        <taxon>Bacteria</taxon>
        <taxon>Pseudomonadati</taxon>
        <taxon>Pseudomonadota</taxon>
        <taxon>Gammaproteobacteria</taxon>
        <taxon>Enterobacterales</taxon>
        <taxon>Yersiniaceae</taxon>
        <taxon>Candidatus Fukatsuia</taxon>
    </lineage>
</organism>
<dbReference type="Gene3D" id="3.90.950.20">
    <property type="entry name" value="CinA-like"/>
    <property type="match status" value="1"/>
</dbReference>
<feature type="domain" description="CinA C-terminal" evidence="1">
    <location>
        <begin position="12"/>
        <end position="159"/>
    </location>
</feature>
<evidence type="ECO:0000313" key="3">
    <source>
        <dbReference type="Proteomes" id="UP000261875"/>
    </source>
</evidence>
<proteinExistence type="predicted"/>
<dbReference type="SUPFAM" id="SSF142433">
    <property type="entry name" value="CinA-like"/>
    <property type="match status" value="1"/>
</dbReference>
<dbReference type="RefSeq" id="WP_072550515.1">
    <property type="nucleotide sequence ID" value="NZ_CP021659.1"/>
</dbReference>
<dbReference type="Pfam" id="PF02464">
    <property type="entry name" value="CinA"/>
    <property type="match status" value="1"/>
</dbReference>
<dbReference type="STRING" id="1878942.GCA_900128755_00146"/>
<accession>A0A2U8I7I8</accession>
<dbReference type="InterPro" id="IPR036653">
    <property type="entry name" value="CinA-like_C"/>
</dbReference>